<name>A0A6J7GJX0_9ZZZZ</name>
<organism evidence="2">
    <name type="scientific">freshwater metagenome</name>
    <dbReference type="NCBI Taxonomy" id="449393"/>
    <lineage>
        <taxon>unclassified sequences</taxon>
        <taxon>metagenomes</taxon>
        <taxon>ecological metagenomes</taxon>
    </lineage>
</organism>
<gene>
    <name evidence="2" type="ORF">UFOPK3592_00589</name>
</gene>
<sequence length="162" mass="18528">MTPTPYDDSHEILPGLFMGGSPFDTRVDDEERQYKMRGFDHDPRPFDAIITLFPKAFPAGYGVEELRFGFPDDLAEGVREEYRQRILDLAIWGYQKWQSGSKLLVRCAAGENRSGLITLLILQKHGIATDEAVDLIRSKRLKGAPLHNPHFIEFARKEFGNY</sequence>
<dbReference type="AlphaFoldDB" id="A0A6J7GJX0"/>
<feature type="domain" description="Tyrosine specific protein phosphatases" evidence="1">
    <location>
        <begin position="72"/>
        <end position="140"/>
    </location>
</feature>
<dbReference type="EMBL" id="CAFBML010000062">
    <property type="protein sequence ID" value="CAB4903679.1"/>
    <property type="molecule type" value="Genomic_DNA"/>
</dbReference>
<dbReference type="InterPro" id="IPR029021">
    <property type="entry name" value="Prot-tyrosine_phosphatase-like"/>
</dbReference>
<evidence type="ECO:0000259" key="1">
    <source>
        <dbReference type="PROSITE" id="PS50056"/>
    </source>
</evidence>
<dbReference type="PROSITE" id="PS50056">
    <property type="entry name" value="TYR_PHOSPHATASE_2"/>
    <property type="match status" value="1"/>
</dbReference>
<accession>A0A6J7GJX0</accession>
<evidence type="ECO:0000313" key="2">
    <source>
        <dbReference type="EMBL" id="CAB4903679.1"/>
    </source>
</evidence>
<reference evidence="2" key="1">
    <citation type="submission" date="2020-05" db="EMBL/GenBank/DDBJ databases">
        <authorList>
            <person name="Chiriac C."/>
            <person name="Salcher M."/>
            <person name="Ghai R."/>
            <person name="Kavagutti S V."/>
        </authorList>
    </citation>
    <scope>NUCLEOTIDE SEQUENCE</scope>
</reference>
<dbReference type="SUPFAM" id="SSF52799">
    <property type="entry name" value="(Phosphotyrosine protein) phosphatases II"/>
    <property type="match status" value="1"/>
</dbReference>
<proteinExistence type="predicted"/>
<dbReference type="Gene3D" id="3.90.190.10">
    <property type="entry name" value="Protein tyrosine phosphatase superfamily"/>
    <property type="match status" value="1"/>
</dbReference>
<protein>
    <submittedName>
        <fullName evidence="2">Unannotated protein</fullName>
    </submittedName>
</protein>
<dbReference type="InterPro" id="IPR000387">
    <property type="entry name" value="Tyr_Pase_dom"/>
</dbReference>